<dbReference type="InterPro" id="IPR000014">
    <property type="entry name" value="PAS"/>
</dbReference>
<evidence type="ECO:0000256" key="5">
    <source>
        <dbReference type="ARBA" id="ARBA00022777"/>
    </source>
</evidence>
<keyword evidence="3 9" id="KW-0597">Phosphoprotein</keyword>
<evidence type="ECO:0000256" key="7">
    <source>
        <dbReference type="ARBA" id="ARBA00023015"/>
    </source>
</evidence>
<evidence type="ECO:0000313" key="12">
    <source>
        <dbReference type="EMBL" id="VEN75177.1"/>
    </source>
</evidence>
<dbReference type="GO" id="GO:0000155">
    <property type="term" value="F:phosphorelay sensor kinase activity"/>
    <property type="evidence" value="ECO:0007669"/>
    <property type="project" value="InterPro"/>
</dbReference>
<dbReference type="SMART" id="SM00091">
    <property type="entry name" value="PAS"/>
    <property type="match status" value="1"/>
</dbReference>
<dbReference type="InterPro" id="IPR036097">
    <property type="entry name" value="HisK_dim/P_sf"/>
</dbReference>
<dbReference type="SMART" id="SM00387">
    <property type="entry name" value="HATPase_c"/>
    <property type="match status" value="1"/>
</dbReference>
<dbReference type="Pfam" id="PF00072">
    <property type="entry name" value="Response_reg"/>
    <property type="match status" value="1"/>
</dbReference>
<dbReference type="Pfam" id="PF02518">
    <property type="entry name" value="HATPase_c"/>
    <property type="match status" value="1"/>
</dbReference>
<dbReference type="SUPFAM" id="SSF55874">
    <property type="entry name" value="ATPase domain of HSP90 chaperone/DNA topoisomerase II/histidine kinase"/>
    <property type="match status" value="1"/>
</dbReference>
<evidence type="ECO:0000256" key="4">
    <source>
        <dbReference type="ARBA" id="ARBA00022679"/>
    </source>
</evidence>
<dbReference type="InterPro" id="IPR004358">
    <property type="entry name" value="Sig_transdc_His_kin-like_C"/>
</dbReference>
<organism evidence="12">
    <name type="scientific">uncultured Desulfobacteraceae bacterium</name>
    <dbReference type="NCBI Taxonomy" id="218296"/>
    <lineage>
        <taxon>Bacteria</taxon>
        <taxon>Pseudomonadati</taxon>
        <taxon>Thermodesulfobacteriota</taxon>
        <taxon>Desulfobacteria</taxon>
        <taxon>Desulfobacterales</taxon>
        <taxon>Desulfobacteraceae</taxon>
        <taxon>environmental samples</taxon>
    </lineage>
</organism>
<evidence type="ECO:0000259" key="11">
    <source>
        <dbReference type="PROSITE" id="PS50110"/>
    </source>
</evidence>
<dbReference type="GO" id="GO:0006355">
    <property type="term" value="P:regulation of DNA-templated transcription"/>
    <property type="evidence" value="ECO:0007669"/>
    <property type="project" value="InterPro"/>
</dbReference>
<dbReference type="SMART" id="SM00448">
    <property type="entry name" value="REC"/>
    <property type="match status" value="1"/>
</dbReference>
<dbReference type="FunFam" id="3.30.565.10:FF:000006">
    <property type="entry name" value="Sensor histidine kinase WalK"/>
    <property type="match status" value="1"/>
</dbReference>
<keyword evidence="7" id="KW-0805">Transcription regulation</keyword>
<dbReference type="PANTHER" id="PTHR43547:SF2">
    <property type="entry name" value="HYBRID SIGNAL TRANSDUCTION HISTIDINE KINASE C"/>
    <property type="match status" value="1"/>
</dbReference>
<dbReference type="Gene3D" id="1.10.287.130">
    <property type="match status" value="1"/>
</dbReference>
<name>A0A484HQL8_9BACT</name>
<gene>
    <name evidence="12" type="ORF">EPICR_70018</name>
</gene>
<dbReference type="FunFam" id="3.40.50.2300:FF:000018">
    <property type="entry name" value="DNA-binding transcriptional regulator NtrC"/>
    <property type="match status" value="1"/>
</dbReference>
<dbReference type="InterPro" id="IPR001789">
    <property type="entry name" value="Sig_transdc_resp-reg_receiver"/>
</dbReference>
<dbReference type="InterPro" id="IPR005467">
    <property type="entry name" value="His_kinase_dom"/>
</dbReference>
<sequence length="510" mass="56055">MTRKMKSDKKPLGVDVMIVDDEKGIRDASGRILSRMGFAVVTMPNGDEALKKLPETDVSMVFLDLKMPGMDGMEVLKRIKDTRPEILVIVITGYATVETAIEAMKKGAYDFITKPFEPDQLRIVANRALEKILLTEETRKLEREKERTLSDLDAEKSRMLTIVNSLPNGVVVTDTGGRVVLMNPAARGHLELDPSAGAGKEIGAYIDDEGLGALVADISRGAYVDFEDIPDYEIVISEKKYLLARGKPVLGEKRECMGAVITLIDITPIRMLDNLKTEFIEKVSHELRSPLSTIHEQLVSVLKERTDDPSAQDHYLLSRAREKTKGLISLIGDLLDISRIEDGILCHERQTVAVDTLLADIVDFLSAKSRAKDQTLTLSVPDEPLPPLNADPMGLESIFGNLITNAIHYTPEGGRVEVFIDMAGINMRVRVSDNGFGMDGRHLDRIFDKFYRVKDDNTRHITGTGLGLSIVKGLVDSLGGIIEVESAPSSGSTFTVLLPVQPDVPDPVPA</sequence>
<reference evidence="12" key="1">
    <citation type="submission" date="2019-01" db="EMBL/GenBank/DDBJ databases">
        <authorList>
            <consortium name="Genoscope - CEA"/>
            <person name="William W."/>
        </authorList>
    </citation>
    <scope>NUCLEOTIDE SEQUENCE</scope>
    <source>
        <strain evidence="12">CR-1</strain>
    </source>
</reference>
<proteinExistence type="predicted"/>
<dbReference type="Pfam" id="PF00512">
    <property type="entry name" value="HisKA"/>
    <property type="match status" value="1"/>
</dbReference>
<evidence type="ECO:0000256" key="2">
    <source>
        <dbReference type="ARBA" id="ARBA00012438"/>
    </source>
</evidence>
<dbReference type="PANTHER" id="PTHR43547">
    <property type="entry name" value="TWO-COMPONENT HISTIDINE KINASE"/>
    <property type="match status" value="1"/>
</dbReference>
<dbReference type="SMART" id="SM00388">
    <property type="entry name" value="HisKA"/>
    <property type="match status" value="1"/>
</dbReference>
<dbReference type="Gene3D" id="3.30.565.10">
    <property type="entry name" value="Histidine kinase-like ATPase, C-terminal domain"/>
    <property type="match status" value="1"/>
</dbReference>
<dbReference type="SUPFAM" id="SSF52172">
    <property type="entry name" value="CheY-like"/>
    <property type="match status" value="1"/>
</dbReference>
<dbReference type="PROSITE" id="PS50109">
    <property type="entry name" value="HIS_KIN"/>
    <property type="match status" value="1"/>
</dbReference>
<evidence type="ECO:0000256" key="8">
    <source>
        <dbReference type="ARBA" id="ARBA00023163"/>
    </source>
</evidence>
<dbReference type="Pfam" id="PF00989">
    <property type="entry name" value="PAS"/>
    <property type="match status" value="1"/>
</dbReference>
<comment type="catalytic activity">
    <reaction evidence="1">
        <text>ATP + protein L-histidine = ADP + protein N-phospho-L-histidine.</text>
        <dbReference type="EC" id="2.7.13.3"/>
    </reaction>
</comment>
<evidence type="ECO:0000256" key="6">
    <source>
        <dbReference type="ARBA" id="ARBA00023012"/>
    </source>
</evidence>
<dbReference type="Gene3D" id="3.30.450.20">
    <property type="entry name" value="PAS domain"/>
    <property type="match status" value="1"/>
</dbReference>
<feature type="domain" description="Response regulatory" evidence="11">
    <location>
        <begin position="15"/>
        <end position="129"/>
    </location>
</feature>
<keyword evidence="6" id="KW-0902">Two-component regulatory system</keyword>
<feature type="modified residue" description="4-aspartylphosphate" evidence="9">
    <location>
        <position position="64"/>
    </location>
</feature>
<protein>
    <recommendedName>
        <fullName evidence="2">histidine kinase</fullName>
        <ecNumber evidence="2">2.7.13.3</ecNumber>
    </recommendedName>
</protein>
<dbReference type="SUPFAM" id="SSF47384">
    <property type="entry name" value="Homodimeric domain of signal transducing histidine kinase"/>
    <property type="match status" value="1"/>
</dbReference>
<dbReference type="CDD" id="cd00130">
    <property type="entry name" value="PAS"/>
    <property type="match status" value="1"/>
</dbReference>
<dbReference type="InterPro" id="IPR003594">
    <property type="entry name" value="HATPase_dom"/>
</dbReference>
<dbReference type="EC" id="2.7.13.3" evidence="2"/>
<evidence type="ECO:0000256" key="1">
    <source>
        <dbReference type="ARBA" id="ARBA00000085"/>
    </source>
</evidence>
<feature type="domain" description="Histidine kinase" evidence="10">
    <location>
        <begin position="282"/>
        <end position="502"/>
    </location>
</feature>
<dbReference type="CDD" id="cd00082">
    <property type="entry name" value="HisKA"/>
    <property type="match status" value="1"/>
</dbReference>
<keyword evidence="4 12" id="KW-0808">Transferase</keyword>
<dbReference type="EMBL" id="CAACVI010000050">
    <property type="protein sequence ID" value="VEN75177.1"/>
    <property type="molecule type" value="Genomic_DNA"/>
</dbReference>
<keyword evidence="5 12" id="KW-0418">Kinase</keyword>
<dbReference type="CDD" id="cd00075">
    <property type="entry name" value="HATPase"/>
    <property type="match status" value="1"/>
</dbReference>
<dbReference type="PROSITE" id="PS50110">
    <property type="entry name" value="RESPONSE_REGULATORY"/>
    <property type="match status" value="1"/>
</dbReference>
<dbReference type="InterPro" id="IPR003661">
    <property type="entry name" value="HisK_dim/P_dom"/>
</dbReference>
<evidence type="ECO:0000256" key="9">
    <source>
        <dbReference type="PROSITE-ProRule" id="PRU00169"/>
    </source>
</evidence>
<dbReference type="InterPro" id="IPR013767">
    <property type="entry name" value="PAS_fold"/>
</dbReference>
<dbReference type="InterPro" id="IPR036890">
    <property type="entry name" value="HATPase_C_sf"/>
</dbReference>
<evidence type="ECO:0000256" key="3">
    <source>
        <dbReference type="ARBA" id="ARBA00022553"/>
    </source>
</evidence>
<dbReference type="Gene3D" id="3.40.50.2300">
    <property type="match status" value="1"/>
</dbReference>
<accession>A0A484HQL8</accession>
<dbReference type="AlphaFoldDB" id="A0A484HQL8"/>
<keyword evidence="8" id="KW-0804">Transcription</keyword>
<evidence type="ECO:0000259" key="10">
    <source>
        <dbReference type="PROSITE" id="PS50109"/>
    </source>
</evidence>
<dbReference type="InterPro" id="IPR035965">
    <property type="entry name" value="PAS-like_dom_sf"/>
</dbReference>
<dbReference type="InterPro" id="IPR011006">
    <property type="entry name" value="CheY-like_superfamily"/>
</dbReference>
<dbReference type="SUPFAM" id="SSF55785">
    <property type="entry name" value="PYP-like sensor domain (PAS domain)"/>
    <property type="match status" value="1"/>
</dbReference>
<dbReference type="PRINTS" id="PR00344">
    <property type="entry name" value="BCTRLSENSOR"/>
</dbReference>